<keyword evidence="1" id="KW-1133">Transmembrane helix</keyword>
<dbReference type="Proteomes" id="UP000313849">
    <property type="component" value="Unassembled WGS sequence"/>
</dbReference>
<sequence>MDTPDAGRNYRPLGFSMLAASIRLTVGLNLWSVPAAFTVAVGFFIVVLGAYYLVHRRARPTPRRESRNLPS</sequence>
<dbReference type="AlphaFoldDB" id="A0A5C5BEA1"/>
<name>A0A5C5BEA1_9MICO</name>
<evidence type="ECO:0000313" key="2">
    <source>
        <dbReference type="EMBL" id="TNU76871.1"/>
    </source>
</evidence>
<accession>A0A5C5BEA1</accession>
<gene>
    <name evidence="2" type="ORF">FH969_01900</name>
</gene>
<feature type="transmembrane region" description="Helical" evidence="1">
    <location>
        <begin position="37"/>
        <end position="54"/>
    </location>
</feature>
<reference evidence="2 3" key="1">
    <citation type="submission" date="2019-06" db="EMBL/GenBank/DDBJ databases">
        <title>Draft genome sequence of Miniimonas arenae KCTC 19750T isolated from sea sand.</title>
        <authorList>
            <person name="Park S.-J."/>
        </authorList>
    </citation>
    <scope>NUCLEOTIDE SEQUENCE [LARGE SCALE GENOMIC DNA]</scope>
    <source>
        <strain evidence="2 3">KCTC 19750</strain>
    </source>
</reference>
<keyword evidence="1" id="KW-0812">Transmembrane</keyword>
<protein>
    <submittedName>
        <fullName evidence="2">Uncharacterized protein</fullName>
    </submittedName>
</protein>
<dbReference type="EMBL" id="VENP01000003">
    <property type="protein sequence ID" value="TNU76871.1"/>
    <property type="molecule type" value="Genomic_DNA"/>
</dbReference>
<proteinExistence type="predicted"/>
<keyword evidence="3" id="KW-1185">Reference proteome</keyword>
<dbReference type="RefSeq" id="WP_139985729.1">
    <property type="nucleotide sequence ID" value="NZ_VENP01000003.1"/>
</dbReference>
<keyword evidence="1" id="KW-0472">Membrane</keyword>
<evidence type="ECO:0000313" key="3">
    <source>
        <dbReference type="Proteomes" id="UP000313849"/>
    </source>
</evidence>
<evidence type="ECO:0000256" key="1">
    <source>
        <dbReference type="SAM" id="Phobius"/>
    </source>
</evidence>
<organism evidence="2 3">
    <name type="scientific">Miniimonas arenae</name>
    <dbReference type="NCBI Taxonomy" id="676201"/>
    <lineage>
        <taxon>Bacteria</taxon>
        <taxon>Bacillati</taxon>
        <taxon>Actinomycetota</taxon>
        <taxon>Actinomycetes</taxon>
        <taxon>Micrococcales</taxon>
        <taxon>Beutenbergiaceae</taxon>
        <taxon>Miniimonas</taxon>
    </lineage>
</organism>
<comment type="caution">
    <text evidence="2">The sequence shown here is derived from an EMBL/GenBank/DDBJ whole genome shotgun (WGS) entry which is preliminary data.</text>
</comment>